<accession>A0A7U9L3A6</accession>
<feature type="transmembrane region" description="Helical" evidence="2">
    <location>
        <begin position="120"/>
        <end position="142"/>
    </location>
</feature>
<dbReference type="SUPFAM" id="SSF103473">
    <property type="entry name" value="MFS general substrate transporter"/>
    <property type="match status" value="1"/>
</dbReference>
<dbReference type="PANTHER" id="PTHR23523:SF2">
    <property type="entry name" value="2-NITROIMIDAZOLE TRANSPORTER"/>
    <property type="match status" value="1"/>
</dbReference>
<keyword evidence="2" id="KW-1133">Transmembrane helix</keyword>
<name>A0A7U9L3A6_9ACTN</name>
<feature type="transmembrane region" description="Helical" evidence="2">
    <location>
        <begin position="314"/>
        <end position="331"/>
    </location>
</feature>
<comment type="caution">
    <text evidence="3">The sequence shown here is derived from an EMBL/GenBank/DDBJ whole genome shotgun (WGS) entry which is preliminary data.</text>
</comment>
<feature type="transmembrane region" description="Helical" evidence="2">
    <location>
        <begin position="26"/>
        <end position="46"/>
    </location>
</feature>
<feature type="transmembrane region" description="Helical" evidence="2">
    <location>
        <begin position="97"/>
        <end position="114"/>
    </location>
</feature>
<feature type="transmembrane region" description="Helical" evidence="2">
    <location>
        <begin position="401"/>
        <end position="423"/>
    </location>
</feature>
<feature type="transmembrane region" description="Helical" evidence="2">
    <location>
        <begin position="337"/>
        <end position="358"/>
    </location>
</feature>
<feature type="compositionally biased region" description="Polar residues" evidence="1">
    <location>
        <begin position="224"/>
        <end position="237"/>
    </location>
</feature>
<proteinExistence type="predicted"/>
<reference evidence="3 4" key="1">
    <citation type="submission" date="2018-11" db="EMBL/GenBank/DDBJ databases">
        <title>Whole genome sequence of Streptomyces chrestomyceticus NBRC 13444(T).</title>
        <authorList>
            <person name="Komaki H."/>
            <person name="Tamura T."/>
        </authorList>
    </citation>
    <scope>NUCLEOTIDE SEQUENCE [LARGE SCALE GENOMIC DNA]</scope>
    <source>
        <strain evidence="3 4">NBRC 13444</strain>
    </source>
</reference>
<dbReference type="Gene3D" id="1.20.1250.20">
    <property type="entry name" value="MFS general substrate transporter like domains"/>
    <property type="match status" value="1"/>
</dbReference>
<dbReference type="InterPro" id="IPR036259">
    <property type="entry name" value="MFS_trans_sf"/>
</dbReference>
<dbReference type="EMBL" id="BHZC01000001">
    <property type="protein sequence ID" value="GCD40257.1"/>
    <property type="molecule type" value="Genomic_DNA"/>
</dbReference>
<feature type="transmembrane region" description="Helical" evidence="2">
    <location>
        <begin position="182"/>
        <end position="203"/>
    </location>
</feature>
<dbReference type="CDD" id="cd17339">
    <property type="entry name" value="MFS_NIMT_CynX_like"/>
    <property type="match status" value="1"/>
</dbReference>
<evidence type="ECO:0000256" key="2">
    <source>
        <dbReference type="SAM" id="Phobius"/>
    </source>
</evidence>
<feature type="transmembrane region" description="Helical" evidence="2">
    <location>
        <begin position="370"/>
        <end position="395"/>
    </location>
</feature>
<dbReference type="Proteomes" id="UP000287830">
    <property type="component" value="Unassembled WGS sequence"/>
</dbReference>
<evidence type="ECO:0000256" key="1">
    <source>
        <dbReference type="SAM" id="MobiDB-lite"/>
    </source>
</evidence>
<dbReference type="GeneID" id="95626727"/>
<feature type="transmembrane region" description="Helical" evidence="2">
    <location>
        <begin position="66"/>
        <end position="85"/>
    </location>
</feature>
<protein>
    <submittedName>
        <fullName evidence="3">MFS transporter</fullName>
    </submittedName>
</protein>
<evidence type="ECO:0000313" key="3">
    <source>
        <dbReference type="EMBL" id="GCD40257.1"/>
    </source>
</evidence>
<keyword evidence="2" id="KW-0812">Transmembrane</keyword>
<feature type="transmembrane region" description="Helical" evidence="2">
    <location>
        <begin position="283"/>
        <end position="302"/>
    </location>
</feature>
<sequence>MSPRLASLSHRRSPSESPAADHTRPAVSVGLVFAICLVAANLRTSLTGVGTLLPAIERGSGLTSSWGGLLSTLPLLTFAATSPLVARASHRFGTARLLVAALGALTVGTVVRSLPSVLCLFTGTVILSAAIAFGNVLLPALIRRSMPAHRIQGISALYVTVMGVTAAVSSGISAPLSHTLPASWHTALAWGVAFTVAAFLAWLPRMRDDRPHSDRPRSDRPHSNQLQSNQPHSSTGVARSPAPWRSRLAWQVSMFMGLQSLAFYTAVAWLPSILMHRGSTSTTAGWMLFYYQLVSLTASSLLPLLTRGRHDQRWTAVGASVAVAGGFAVLASAPALSVLACTLLGLGGGACLVLALTFQSERAGSSGEAAALAGMAQSVGYLVAAAGPLLLGILHDSTGSWTLPLVVLVVLSAAMAGAGYGAGRNRLVRCSAR</sequence>
<feature type="transmembrane region" description="Helical" evidence="2">
    <location>
        <begin position="154"/>
        <end position="176"/>
    </location>
</feature>
<dbReference type="AlphaFoldDB" id="A0A7U9L3A6"/>
<dbReference type="RefSeq" id="WP_125048991.1">
    <property type="nucleotide sequence ID" value="NZ_BHZC01000001.1"/>
</dbReference>
<dbReference type="Pfam" id="PF07690">
    <property type="entry name" value="MFS_1"/>
    <property type="match status" value="1"/>
</dbReference>
<dbReference type="InterPro" id="IPR052524">
    <property type="entry name" value="MFS_Cyanate_Porter"/>
</dbReference>
<dbReference type="OrthoDB" id="5317164at2"/>
<organism evidence="3 4">
    <name type="scientific">Streptomyces chrestomyceticus JCM 4735</name>
    <dbReference type="NCBI Taxonomy" id="1306181"/>
    <lineage>
        <taxon>Bacteria</taxon>
        <taxon>Bacillati</taxon>
        <taxon>Actinomycetota</taxon>
        <taxon>Actinomycetes</taxon>
        <taxon>Kitasatosporales</taxon>
        <taxon>Streptomycetaceae</taxon>
        <taxon>Streptomyces</taxon>
    </lineage>
</organism>
<dbReference type="GO" id="GO:0022857">
    <property type="term" value="F:transmembrane transporter activity"/>
    <property type="evidence" value="ECO:0007669"/>
    <property type="project" value="InterPro"/>
</dbReference>
<keyword evidence="2" id="KW-0472">Membrane</keyword>
<feature type="transmembrane region" description="Helical" evidence="2">
    <location>
        <begin position="248"/>
        <end position="271"/>
    </location>
</feature>
<evidence type="ECO:0000313" key="4">
    <source>
        <dbReference type="Proteomes" id="UP000287830"/>
    </source>
</evidence>
<dbReference type="InterPro" id="IPR011701">
    <property type="entry name" value="MFS"/>
</dbReference>
<feature type="region of interest" description="Disordered" evidence="1">
    <location>
        <begin position="210"/>
        <end position="240"/>
    </location>
</feature>
<gene>
    <name evidence="3" type="ORF">OEIGOIKO_08114</name>
</gene>
<feature type="compositionally biased region" description="Basic and acidic residues" evidence="1">
    <location>
        <begin position="210"/>
        <end position="222"/>
    </location>
</feature>
<dbReference type="PANTHER" id="PTHR23523">
    <property type="match status" value="1"/>
</dbReference>
<feature type="region of interest" description="Disordered" evidence="1">
    <location>
        <begin position="1"/>
        <end position="22"/>
    </location>
</feature>